<keyword evidence="3 4" id="KW-0560">Oxidoreductase</keyword>
<evidence type="ECO:0000256" key="2">
    <source>
        <dbReference type="ARBA" id="ARBA00022857"/>
    </source>
</evidence>
<dbReference type="Pfam" id="PF02558">
    <property type="entry name" value="ApbA"/>
    <property type="match status" value="1"/>
</dbReference>
<sequence length="337" mass="36991">MTAQTIPPRVLLIGAGSIGAVYLYQLQQAGCEVTAVCRSNYAHVKENGFKLLSVRYGNVTYRPSRTIRSLSECADEIFDFILVCTKSFPGSKPSLPEMLATVIRNKSTAIVLAQNGIMIEEEVAQAFPENPILSGVIYLPAVQTEPGTIEYRETLNLLELGTYPADAPADHKAAALNFADLMVKGGGNAKVLEDIQVARWSKLLLNAAWNPICALTLCSDGDFLLSSEFAEELAWEVMLEVIALADKVGIPGITVEVAESKFSIAKRRAKEGTGREMSMLQDIRQGRMFEVEAIIGNAVRLGRRHGLKMPRLETFYALLKGRYEAQLKELRHGSALK</sequence>
<organism evidence="7 8">
    <name type="scientific">Byssochlamys spectabilis</name>
    <name type="common">Paecilomyces variotii</name>
    <dbReference type="NCBI Taxonomy" id="264951"/>
    <lineage>
        <taxon>Eukaryota</taxon>
        <taxon>Fungi</taxon>
        <taxon>Dikarya</taxon>
        <taxon>Ascomycota</taxon>
        <taxon>Pezizomycotina</taxon>
        <taxon>Eurotiomycetes</taxon>
        <taxon>Eurotiomycetidae</taxon>
        <taxon>Eurotiales</taxon>
        <taxon>Thermoascaceae</taxon>
        <taxon>Paecilomyces</taxon>
    </lineage>
</organism>
<evidence type="ECO:0000256" key="1">
    <source>
        <dbReference type="ARBA" id="ARBA00007870"/>
    </source>
</evidence>
<keyword evidence="8" id="KW-1185">Reference proteome</keyword>
<dbReference type="NCBIfam" id="TIGR00745">
    <property type="entry name" value="apbA_panE"/>
    <property type="match status" value="1"/>
</dbReference>
<dbReference type="GO" id="GO:0008677">
    <property type="term" value="F:2-dehydropantoate 2-reductase activity"/>
    <property type="evidence" value="ECO:0007669"/>
    <property type="project" value="UniProtKB-EC"/>
</dbReference>
<dbReference type="CDD" id="cd02440">
    <property type="entry name" value="AdoMet_MTases"/>
    <property type="match status" value="1"/>
</dbReference>
<dbReference type="Proteomes" id="UP000283841">
    <property type="component" value="Unassembled WGS sequence"/>
</dbReference>
<keyword evidence="2 4" id="KW-0521">NADP</keyword>
<evidence type="ECO:0000259" key="6">
    <source>
        <dbReference type="Pfam" id="PF08546"/>
    </source>
</evidence>
<dbReference type="Gene3D" id="1.10.1040.10">
    <property type="entry name" value="N-(1-d-carboxylethyl)-l-norvaline Dehydrogenase, domain 2"/>
    <property type="match status" value="1"/>
</dbReference>
<dbReference type="InterPro" id="IPR013752">
    <property type="entry name" value="KPA_reductase"/>
</dbReference>
<comment type="function">
    <text evidence="4">Catalyzes the NADPH-dependent reduction of ketopantoate into pantoic acid.</text>
</comment>
<evidence type="ECO:0000259" key="5">
    <source>
        <dbReference type="Pfam" id="PF02558"/>
    </source>
</evidence>
<dbReference type="PANTHER" id="PTHR21708:SF30">
    <property type="entry name" value="2-DEHYDROPANTOATE 2-REDUCTASE-RELATED"/>
    <property type="match status" value="1"/>
</dbReference>
<evidence type="ECO:0000256" key="3">
    <source>
        <dbReference type="ARBA" id="ARBA00023002"/>
    </source>
</evidence>
<name>A0A443I4S5_BYSSP</name>
<comment type="similarity">
    <text evidence="1 4">Belongs to the ketopantoate reductase family.</text>
</comment>
<dbReference type="RefSeq" id="XP_028488709.1">
    <property type="nucleotide sequence ID" value="XM_028634249.1"/>
</dbReference>
<dbReference type="GO" id="GO:0015940">
    <property type="term" value="P:pantothenate biosynthetic process"/>
    <property type="evidence" value="ECO:0007669"/>
    <property type="project" value="InterPro"/>
</dbReference>
<dbReference type="EC" id="1.1.1.169" evidence="4"/>
<dbReference type="AlphaFoldDB" id="A0A443I4S5"/>
<dbReference type="FunFam" id="1.10.1040.10:FF:000017">
    <property type="entry name" value="2-dehydropantoate 2-reductase"/>
    <property type="match status" value="1"/>
</dbReference>
<dbReference type="SUPFAM" id="SSF51735">
    <property type="entry name" value="NAD(P)-binding Rossmann-fold domains"/>
    <property type="match status" value="1"/>
</dbReference>
<evidence type="ECO:0000313" key="8">
    <source>
        <dbReference type="Proteomes" id="UP000283841"/>
    </source>
</evidence>
<comment type="catalytic activity">
    <reaction evidence="4">
        <text>(R)-pantoate + NADP(+) = 2-dehydropantoate + NADPH + H(+)</text>
        <dbReference type="Rhea" id="RHEA:16233"/>
        <dbReference type="ChEBI" id="CHEBI:11561"/>
        <dbReference type="ChEBI" id="CHEBI:15378"/>
        <dbReference type="ChEBI" id="CHEBI:15980"/>
        <dbReference type="ChEBI" id="CHEBI:57783"/>
        <dbReference type="ChEBI" id="CHEBI:58349"/>
        <dbReference type="EC" id="1.1.1.169"/>
    </reaction>
</comment>
<dbReference type="Gene3D" id="3.40.50.720">
    <property type="entry name" value="NAD(P)-binding Rossmann-like Domain"/>
    <property type="match status" value="1"/>
</dbReference>
<protein>
    <recommendedName>
        <fullName evidence="4">2-dehydropantoate 2-reductase</fullName>
        <ecNumber evidence="4">1.1.1.169</ecNumber>
    </recommendedName>
    <alternativeName>
        <fullName evidence="4">Ketopantoate reductase</fullName>
    </alternativeName>
</protein>
<dbReference type="InterPro" id="IPR003710">
    <property type="entry name" value="ApbA"/>
</dbReference>
<dbReference type="InterPro" id="IPR036291">
    <property type="entry name" value="NAD(P)-bd_dom_sf"/>
</dbReference>
<dbReference type="SUPFAM" id="SSF48179">
    <property type="entry name" value="6-phosphogluconate dehydrogenase C-terminal domain-like"/>
    <property type="match status" value="1"/>
</dbReference>
<dbReference type="GO" id="GO:0005737">
    <property type="term" value="C:cytoplasm"/>
    <property type="evidence" value="ECO:0007669"/>
    <property type="project" value="TreeGrafter"/>
</dbReference>
<dbReference type="Pfam" id="PF08546">
    <property type="entry name" value="ApbA_C"/>
    <property type="match status" value="1"/>
</dbReference>
<gene>
    <name evidence="7" type="ORF">C8Q69DRAFT_9840</name>
</gene>
<dbReference type="PANTHER" id="PTHR21708">
    <property type="entry name" value="PROBABLE 2-DEHYDROPANTOATE 2-REDUCTASE"/>
    <property type="match status" value="1"/>
</dbReference>
<reference evidence="7 8" key="1">
    <citation type="journal article" date="2018" name="Front. Microbiol.">
        <title>Genomic and genetic insights into a cosmopolitan fungus, Paecilomyces variotii (Eurotiales).</title>
        <authorList>
            <person name="Urquhart A.S."/>
            <person name="Mondo S.J."/>
            <person name="Makela M.R."/>
            <person name="Hane J.K."/>
            <person name="Wiebenga A."/>
            <person name="He G."/>
            <person name="Mihaltcheva S."/>
            <person name="Pangilinan J."/>
            <person name="Lipzen A."/>
            <person name="Barry K."/>
            <person name="de Vries R.P."/>
            <person name="Grigoriev I.V."/>
            <person name="Idnurm A."/>
        </authorList>
    </citation>
    <scope>NUCLEOTIDE SEQUENCE [LARGE SCALE GENOMIC DNA]</scope>
    <source>
        <strain evidence="7 8">CBS 101075</strain>
    </source>
</reference>
<feature type="domain" description="Ketopantoate reductase C-terminal" evidence="6">
    <location>
        <begin position="194"/>
        <end position="321"/>
    </location>
</feature>
<dbReference type="STRING" id="264951.A0A443I4S5"/>
<feature type="domain" description="Ketopantoate reductase N-terminal" evidence="5">
    <location>
        <begin position="10"/>
        <end position="161"/>
    </location>
</feature>
<dbReference type="GeneID" id="39603526"/>
<dbReference type="InterPro" id="IPR013328">
    <property type="entry name" value="6PGD_dom2"/>
</dbReference>
<accession>A0A443I4S5</accession>
<evidence type="ECO:0000256" key="4">
    <source>
        <dbReference type="RuleBase" id="RU362068"/>
    </source>
</evidence>
<proteinExistence type="inferred from homology"/>
<dbReference type="InterPro" id="IPR008927">
    <property type="entry name" value="6-PGluconate_DH-like_C_sf"/>
</dbReference>
<evidence type="ECO:0000313" key="7">
    <source>
        <dbReference type="EMBL" id="RWQ99064.1"/>
    </source>
</evidence>
<dbReference type="InterPro" id="IPR013332">
    <property type="entry name" value="KPR_N"/>
</dbReference>
<dbReference type="InterPro" id="IPR051402">
    <property type="entry name" value="KPR-Related"/>
</dbReference>
<dbReference type="EMBL" id="RCNU01000001">
    <property type="protein sequence ID" value="RWQ99064.1"/>
    <property type="molecule type" value="Genomic_DNA"/>
</dbReference>
<comment type="caution">
    <text evidence="7">The sequence shown here is derived from an EMBL/GenBank/DDBJ whole genome shotgun (WGS) entry which is preliminary data.</text>
</comment>
<dbReference type="VEuPathDB" id="FungiDB:C8Q69DRAFT_9840"/>